<evidence type="ECO:0000313" key="2">
    <source>
        <dbReference type="Proteomes" id="UP000316079"/>
    </source>
</evidence>
<gene>
    <name evidence="1" type="ORF">DNTS_016303</name>
</gene>
<sequence length="99" mass="11652">MRQRTNLQDCYWKCSPETERQTKTQPFTKKSSVLFCYEHEWATFASKMISHYPLTSLLPWPPIPHLLDLEGEGGVSLQRYQPRSPETSPPFWVSRLHLC</sequence>
<dbReference type="EMBL" id="SRMA01024000">
    <property type="protein sequence ID" value="TRZ02186.1"/>
    <property type="molecule type" value="Genomic_DNA"/>
</dbReference>
<dbReference type="Proteomes" id="UP000316079">
    <property type="component" value="Unassembled WGS sequence"/>
</dbReference>
<keyword evidence="2" id="KW-1185">Reference proteome</keyword>
<protein>
    <submittedName>
        <fullName evidence="1">Uncharacterized protein</fullName>
    </submittedName>
</protein>
<comment type="caution">
    <text evidence="1">The sequence shown here is derived from an EMBL/GenBank/DDBJ whole genome shotgun (WGS) entry which is preliminary data.</text>
</comment>
<dbReference type="STRING" id="623744.A0A553RJ25"/>
<evidence type="ECO:0000313" key="1">
    <source>
        <dbReference type="EMBL" id="TRZ02186.1"/>
    </source>
</evidence>
<dbReference type="AlphaFoldDB" id="A0A553RJ25"/>
<accession>A0A553RJ25</accession>
<organism evidence="1 2">
    <name type="scientific">Danionella cerebrum</name>
    <dbReference type="NCBI Taxonomy" id="2873325"/>
    <lineage>
        <taxon>Eukaryota</taxon>
        <taxon>Metazoa</taxon>
        <taxon>Chordata</taxon>
        <taxon>Craniata</taxon>
        <taxon>Vertebrata</taxon>
        <taxon>Euteleostomi</taxon>
        <taxon>Actinopterygii</taxon>
        <taxon>Neopterygii</taxon>
        <taxon>Teleostei</taxon>
        <taxon>Ostariophysi</taxon>
        <taxon>Cypriniformes</taxon>
        <taxon>Danionidae</taxon>
        <taxon>Danioninae</taxon>
        <taxon>Danionella</taxon>
    </lineage>
</organism>
<name>A0A553RJ25_9TELE</name>
<reference evidence="1 2" key="1">
    <citation type="journal article" date="2019" name="Sci. Data">
        <title>Hybrid genome assembly and annotation of Danionella translucida.</title>
        <authorList>
            <person name="Kadobianskyi M."/>
            <person name="Schulze L."/>
            <person name="Schuelke M."/>
            <person name="Judkewitz B."/>
        </authorList>
    </citation>
    <scope>NUCLEOTIDE SEQUENCE [LARGE SCALE GENOMIC DNA]</scope>
    <source>
        <strain evidence="1 2">Bolton</strain>
    </source>
</reference>
<proteinExistence type="predicted"/>